<dbReference type="EMBL" id="KB030625">
    <property type="protein sequence ID" value="ELK13378.1"/>
    <property type="molecule type" value="Genomic_DNA"/>
</dbReference>
<dbReference type="InterPro" id="IPR011009">
    <property type="entry name" value="Kinase-like_dom_sf"/>
</dbReference>
<comment type="subcellular location">
    <subcellularLocation>
        <location evidence="2">Cytoplasm</location>
    </subcellularLocation>
</comment>
<dbReference type="PANTHER" id="PTHR22988">
    <property type="entry name" value="MYOTONIC DYSTROPHY S/T KINASE-RELATED"/>
    <property type="match status" value="1"/>
</dbReference>
<name>L5KRJ5_PTEAL</name>
<evidence type="ECO:0000256" key="8">
    <source>
        <dbReference type="PROSITE-ProRule" id="PRU10141"/>
    </source>
</evidence>
<keyword evidence="13" id="KW-1185">Reference proteome</keyword>
<evidence type="ECO:0000313" key="13">
    <source>
        <dbReference type="Proteomes" id="UP000010552"/>
    </source>
</evidence>
<comment type="similarity">
    <text evidence="9">Belongs to the protein kinase superfamily.</text>
</comment>
<dbReference type="InterPro" id="IPR050839">
    <property type="entry name" value="Rho-assoc_Ser/Thr_Kinase"/>
</dbReference>
<keyword evidence="6 12" id="KW-0808">Transferase</keyword>
<evidence type="ECO:0000256" key="9">
    <source>
        <dbReference type="RuleBase" id="RU000304"/>
    </source>
</evidence>
<dbReference type="SUPFAM" id="SSF56112">
    <property type="entry name" value="Protein kinase-like (PK-like)"/>
    <property type="match status" value="1"/>
</dbReference>
<dbReference type="SMART" id="SM00220">
    <property type="entry name" value="S_TKc"/>
    <property type="match status" value="1"/>
</dbReference>
<dbReference type="Pfam" id="PF00069">
    <property type="entry name" value="Pkinase"/>
    <property type="match status" value="1"/>
</dbReference>
<feature type="region of interest" description="Disordered" evidence="10">
    <location>
        <begin position="249"/>
        <end position="284"/>
    </location>
</feature>
<evidence type="ECO:0000256" key="4">
    <source>
        <dbReference type="ARBA" id="ARBA00022527"/>
    </source>
</evidence>
<evidence type="ECO:0000256" key="1">
    <source>
        <dbReference type="ARBA" id="ARBA00001946"/>
    </source>
</evidence>
<dbReference type="PROSITE" id="PS00107">
    <property type="entry name" value="PROTEIN_KINASE_ATP"/>
    <property type="match status" value="1"/>
</dbReference>
<dbReference type="GO" id="GO:0005737">
    <property type="term" value="C:cytoplasm"/>
    <property type="evidence" value="ECO:0007669"/>
    <property type="project" value="UniProtKB-SubCell"/>
</dbReference>
<protein>
    <submittedName>
        <fullName evidence="12">Serine/threonine-protein kinase MRCK gamma</fullName>
    </submittedName>
</protein>
<evidence type="ECO:0000256" key="3">
    <source>
        <dbReference type="ARBA" id="ARBA00022490"/>
    </source>
</evidence>
<dbReference type="Gene3D" id="3.30.200.20">
    <property type="entry name" value="Phosphorylase Kinase, domain 1"/>
    <property type="match status" value="1"/>
</dbReference>
<feature type="domain" description="Protein kinase" evidence="11">
    <location>
        <begin position="71"/>
        <end position="284"/>
    </location>
</feature>
<evidence type="ECO:0000313" key="12">
    <source>
        <dbReference type="EMBL" id="ELK13378.1"/>
    </source>
</evidence>
<dbReference type="GO" id="GO:0004674">
    <property type="term" value="F:protein serine/threonine kinase activity"/>
    <property type="evidence" value="ECO:0007669"/>
    <property type="project" value="UniProtKB-KW"/>
</dbReference>
<dbReference type="GO" id="GO:0031032">
    <property type="term" value="P:actomyosin structure organization"/>
    <property type="evidence" value="ECO:0007669"/>
    <property type="project" value="TreeGrafter"/>
</dbReference>
<dbReference type="FunFam" id="3.30.200.20:FF:000017">
    <property type="entry name" value="Non-specific serine/threonine protein kinase"/>
    <property type="match status" value="1"/>
</dbReference>
<dbReference type="Proteomes" id="UP000010552">
    <property type="component" value="Unassembled WGS sequence"/>
</dbReference>
<organism evidence="12 13">
    <name type="scientific">Pteropus alecto</name>
    <name type="common">Black flying fox</name>
    <dbReference type="NCBI Taxonomy" id="9402"/>
    <lineage>
        <taxon>Eukaryota</taxon>
        <taxon>Metazoa</taxon>
        <taxon>Chordata</taxon>
        <taxon>Craniata</taxon>
        <taxon>Vertebrata</taxon>
        <taxon>Euteleostomi</taxon>
        <taxon>Mammalia</taxon>
        <taxon>Eutheria</taxon>
        <taxon>Laurasiatheria</taxon>
        <taxon>Chiroptera</taxon>
        <taxon>Yinpterochiroptera</taxon>
        <taxon>Pteropodoidea</taxon>
        <taxon>Pteropodidae</taxon>
        <taxon>Pteropodinae</taxon>
        <taxon>Pteropus</taxon>
    </lineage>
</organism>
<keyword evidence="6 12" id="KW-0418">Kinase</keyword>
<reference evidence="13" key="1">
    <citation type="journal article" date="2013" name="Science">
        <title>Comparative analysis of bat genomes provides insight into the evolution of flight and immunity.</title>
        <authorList>
            <person name="Zhang G."/>
            <person name="Cowled C."/>
            <person name="Shi Z."/>
            <person name="Huang Z."/>
            <person name="Bishop-Lilly K.A."/>
            <person name="Fang X."/>
            <person name="Wynne J.W."/>
            <person name="Xiong Z."/>
            <person name="Baker M.L."/>
            <person name="Zhao W."/>
            <person name="Tachedjian M."/>
            <person name="Zhu Y."/>
            <person name="Zhou P."/>
            <person name="Jiang X."/>
            <person name="Ng J."/>
            <person name="Yang L."/>
            <person name="Wu L."/>
            <person name="Xiao J."/>
            <person name="Feng Y."/>
            <person name="Chen Y."/>
            <person name="Sun X."/>
            <person name="Zhang Y."/>
            <person name="Marsh G.A."/>
            <person name="Crameri G."/>
            <person name="Broder C.C."/>
            <person name="Frey K.G."/>
            <person name="Wang L.F."/>
            <person name="Wang J."/>
        </authorList>
    </citation>
    <scope>NUCLEOTIDE SEQUENCE [LARGE SCALE GENOMIC DNA]</scope>
</reference>
<evidence type="ECO:0000256" key="5">
    <source>
        <dbReference type="ARBA" id="ARBA00022741"/>
    </source>
</evidence>
<keyword evidence="7 8" id="KW-0067">ATP-binding</keyword>
<comment type="cofactor">
    <cofactor evidence="1">
        <name>Mg(2+)</name>
        <dbReference type="ChEBI" id="CHEBI:18420"/>
    </cofactor>
</comment>
<dbReference type="InterPro" id="IPR000719">
    <property type="entry name" value="Prot_kinase_dom"/>
</dbReference>
<keyword evidence="3" id="KW-0963">Cytoplasm</keyword>
<evidence type="ECO:0000256" key="10">
    <source>
        <dbReference type="SAM" id="MobiDB-lite"/>
    </source>
</evidence>
<keyword evidence="5 8" id="KW-0547">Nucleotide-binding</keyword>
<gene>
    <name evidence="12" type="ORF">PAL_GLEAN10011406</name>
</gene>
<evidence type="ECO:0000259" key="11">
    <source>
        <dbReference type="PROSITE" id="PS50011"/>
    </source>
</evidence>
<proteinExistence type="inferred from homology"/>
<dbReference type="PROSITE" id="PS50011">
    <property type="entry name" value="PROTEIN_KINASE_DOM"/>
    <property type="match status" value="1"/>
</dbReference>
<dbReference type="STRING" id="9402.L5KRJ5"/>
<dbReference type="GO" id="GO:0005856">
    <property type="term" value="C:cytoskeleton"/>
    <property type="evidence" value="ECO:0007669"/>
    <property type="project" value="TreeGrafter"/>
</dbReference>
<dbReference type="PROSITE" id="PS00108">
    <property type="entry name" value="PROTEIN_KINASE_ST"/>
    <property type="match status" value="1"/>
</dbReference>
<dbReference type="Gene3D" id="1.10.510.10">
    <property type="entry name" value="Transferase(Phosphotransferase) domain 1"/>
    <property type="match status" value="1"/>
</dbReference>
<accession>L5KRJ5</accession>
<keyword evidence="4 9" id="KW-0723">Serine/threonine-protein kinase</keyword>
<dbReference type="AlphaFoldDB" id="L5KRJ5"/>
<dbReference type="PANTHER" id="PTHR22988:SF22">
    <property type="entry name" value="SERINE_THREONINE-PROTEIN KINASE MRCK GAMMA"/>
    <property type="match status" value="1"/>
</dbReference>
<sequence length="284" mass="31969">MEQRLRALERLARSEAGGGPGLDGLLDLLLGLHHELSCAPLRRERNVAQFLSWASPFVTKVKELRLRRDDFEILKVIGRGAFGEVAVVRQRDSGQIFAMKMLHKWEMLKRAETACFREERDVLVKGDSRWVTALHYAFQDEEYLYLVMDYYAGGDLLTLLSRFEDRLPPELAQFYLAEMVLAIHSLHQLGYVHRDVKPDNVLLDMNGHIRLADFGSCLRLNNSGMGGAGDTQPGELPEAWKAPGLVHQLPEKGKTRPRPQVGAPGQPSPREWGCQARTQATAMG</sequence>
<dbReference type="InterPro" id="IPR008271">
    <property type="entry name" value="Ser/Thr_kinase_AS"/>
</dbReference>
<dbReference type="InterPro" id="IPR017441">
    <property type="entry name" value="Protein_kinase_ATP_BS"/>
</dbReference>
<dbReference type="InParanoid" id="L5KRJ5"/>
<feature type="binding site" evidence="8">
    <location>
        <position position="100"/>
    </location>
    <ligand>
        <name>ATP</name>
        <dbReference type="ChEBI" id="CHEBI:30616"/>
    </ligand>
</feature>
<dbReference type="GO" id="GO:0005524">
    <property type="term" value="F:ATP binding"/>
    <property type="evidence" value="ECO:0007669"/>
    <property type="project" value="UniProtKB-UniRule"/>
</dbReference>
<evidence type="ECO:0000256" key="7">
    <source>
        <dbReference type="ARBA" id="ARBA00022840"/>
    </source>
</evidence>
<evidence type="ECO:0000256" key="2">
    <source>
        <dbReference type="ARBA" id="ARBA00004496"/>
    </source>
</evidence>
<evidence type="ECO:0000256" key="6">
    <source>
        <dbReference type="ARBA" id="ARBA00022777"/>
    </source>
</evidence>